<dbReference type="AlphaFoldDB" id="A0AAE2SC61"/>
<keyword evidence="3" id="KW-1185">Reference proteome</keyword>
<dbReference type="Proteomes" id="UP000634206">
    <property type="component" value="Unassembled WGS sequence"/>
</dbReference>
<dbReference type="RefSeq" id="WP_309489785.1">
    <property type="nucleotide sequence ID" value="NZ_JAENIG010000005.1"/>
</dbReference>
<keyword evidence="1" id="KW-1133">Transmembrane helix</keyword>
<feature type="transmembrane region" description="Helical" evidence="1">
    <location>
        <begin position="12"/>
        <end position="38"/>
    </location>
</feature>
<proteinExistence type="predicted"/>
<accession>A0AAE2SC61</accession>
<protein>
    <recommendedName>
        <fullName evidence="4">Verru_Chthon cassette protein A</fullName>
    </recommendedName>
</protein>
<reference evidence="2" key="1">
    <citation type="submission" date="2021-01" db="EMBL/GenBank/DDBJ databases">
        <title>Modified the classification status of verrucomicrobia.</title>
        <authorList>
            <person name="Feng X."/>
        </authorList>
    </citation>
    <scope>NUCLEOTIDE SEQUENCE</scope>
    <source>
        <strain evidence="2">5K15</strain>
    </source>
</reference>
<keyword evidence="1" id="KW-0472">Membrane</keyword>
<evidence type="ECO:0000313" key="3">
    <source>
        <dbReference type="Proteomes" id="UP000634206"/>
    </source>
</evidence>
<name>A0AAE2SC61_9BACT</name>
<comment type="caution">
    <text evidence="2">The sequence shown here is derived from an EMBL/GenBank/DDBJ whole genome shotgun (WGS) entry which is preliminary data.</text>
</comment>
<organism evidence="2 3">
    <name type="scientific">Oceaniferula flava</name>
    <dbReference type="NCBI Taxonomy" id="2800421"/>
    <lineage>
        <taxon>Bacteria</taxon>
        <taxon>Pseudomonadati</taxon>
        <taxon>Verrucomicrobiota</taxon>
        <taxon>Verrucomicrobiia</taxon>
        <taxon>Verrucomicrobiales</taxon>
        <taxon>Verrucomicrobiaceae</taxon>
        <taxon>Oceaniferula</taxon>
    </lineage>
</organism>
<keyword evidence="1" id="KW-0812">Transmembrane</keyword>
<evidence type="ECO:0000256" key="1">
    <source>
        <dbReference type="SAM" id="Phobius"/>
    </source>
</evidence>
<evidence type="ECO:0000313" key="2">
    <source>
        <dbReference type="EMBL" id="MBK1855173.1"/>
    </source>
</evidence>
<gene>
    <name evidence="2" type="ORF">JIN83_09405</name>
</gene>
<sequence length="1172" mass="126933">MKTLRKKTFSTSYSAHGFALIATISVMVLLALVALAIVSLSSITLRSDNAESDMEEAKANARLGLMMAIRQLQSTLGPDQRATAPADLQFPSAANRKWVGVYGNSQVANYSQKPSQIPASPYEPVLLNWLVSGNEGVSFTASTSAGSFGQITMPPFAIPFQPTDSVSLSDSPSIGSQKAALLVSSGSTLDTDDYVTAPIVPVADDSGTTRGGYAYWAGDESLKARVDLRENFRQQSSASLIDEGQQYSFITAQRNGIEMLSKDATGSETLGAEFDPNDANIQKMLTTGQLPLLSSAMKSNDILKQHYHNVSAYSQSVLADSYAGGLKKEMKAALYGGHGPSDSDPIFTPESNSEFGLPTWGHLRSWANFTEGHATPPPIASSVRPQTATETRFGPVISMAAMGLGLQEVPGSPNTMRVQLYPVVILWNPYTVGIPAADYEIGYKYTPSSNNGDTINVNTSASSSGPWANVGSFNLTGGDATMSSGSSHFRFTVKGSEIPAGESHVYLADNVGSVYSPGASTLIRAPDSSPIGYNTRYFATNKTFTFTGADPYITFSGAYPNTGNMTNGDRQEVMLTTPGGLSSGLSSDTPVYQVLTDMNLYNRYFPAYYGTARQLSVIGLQAHLVLRTQLMMEARGGFSADWRKVGAMFHSGGARGQERNRWIANQNPTAPYVKRTRLERDAWRGGAFSHGSIADGDLNNQDNMMMGVNGLSNYLAGVGGDQSGGADAPLLDILPSSSMFLSLGQLQHAQINPYVFGTTYPFGNAGANVSIPRDQHYVPSYVARPGDSPTDYQDPLYDISWHANRALWDRYFVSSAETSLSQSDIDNNLPLPNSRMVYYKQDGVAPEVSTISPSNADAYDEAAANLLLSGGFNVNSTSIEAWRTVLTGTNQLNVPSELANPMYGSEPLSAMMPRFSRDIRSSNSNDYNGLTNMWSNNANNQRFNMYRGNRELLLFRENGEASESVSDAQERLVSVATELATKIVDEVRLRGPFLSLGDFINRNLDNSDEGIRGTLQAAIDKMESNQVNPYNSMNQIGAFVNQQNNNCAFINVWDPEHYMGTPTSEYPNSSNARTAMAPKHLTQADILSTIGPALTARADTFVIRSYGESVNPSTLKVTARAWCEAVVQRTPEYVDSAEDASTAPQDLTSDANKEFGRRFEIVSFRWLSKEEL</sequence>
<dbReference type="EMBL" id="JAENIG010000005">
    <property type="protein sequence ID" value="MBK1855173.1"/>
    <property type="molecule type" value="Genomic_DNA"/>
</dbReference>
<evidence type="ECO:0008006" key="4">
    <source>
        <dbReference type="Google" id="ProtNLM"/>
    </source>
</evidence>